<evidence type="ECO:0000256" key="2">
    <source>
        <dbReference type="ARBA" id="ARBA00023033"/>
    </source>
</evidence>
<comment type="caution">
    <text evidence="3">The sequence shown here is derived from an EMBL/GenBank/DDBJ whole genome shotgun (WGS) entry which is preliminary data.</text>
</comment>
<evidence type="ECO:0000313" key="3">
    <source>
        <dbReference type="EMBL" id="KAF2302094.1"/>
    </source>
</evidence>
<sequence>MNAIHASNPESNHSSSATNEAVAAVELGMELELAFMEKRISWLGIKGLVLESFANLRVTGFAFATRTNAWKALDVVGIGDYLRQQHERIDG</sequence>
<reference evidence="3 4" key="1">
    <citation type="journal article" date="2020" name="Mol. Plant">
        <title>The Chromosome-Based Rubber Tree Genome Provides New Insights into Spurge Genome Evolution and Rubber Biosynthesis.</title>
        <authorList>
            <person name="Liu J."/>
            <person name="Shi C."/>
            <person name="Shi C.C."/>
            <person name="Li W."/>
            <person name="Zhang Q.J."/>
            <person name="Zhang Y."/>
            <person name="Li K."/>
            <person name="Lu H.F."/>
            <person name="Shi C."/>
            <person name="Zhu S.T."/>
            <person name="Xiao Z.Y."/>
            <person name="Nan H."/>
            <person name="Yue Y."/>
            <person name="Zhu X.G."/>
            <person name="Wu Y."/>
            <person name="Hong X.N."/>
            <person name="Fan G.Y."/>
            <person name="Tong Y."/>
            <person name="Zhang D."/>
            <person name="Mao C.L."/>
            <person name="Liu Y.L."/>
            <person name="Hao S.J."/>
            <person name="Liu W.Q."/>
            <person name="Lv M.Q."/>
            <person name="Zhang H.B."/>
            <person name="Liu Y."/>
            <person name="Hu-Tang G.R."/>
            <person name="Wang J.P."/>
            <person name="Wang J.H."/>
            <person name="Sun Y.H."/>
            <person name="Ni S.B."/>
            <person name="Chen W.B."/>
            <person name="Zhang X.C."/>
            <person name="Jiao Y.N."/>
            <person name="Eichler E.E."/>
            <person name="Li G.H."/>
            <person name="Liu X."/>
            <person name="Gao L.Z."/>
        </authorList>
    </citation>
    <scope>NUCLEOTIDE SEQUENCE [LARGE SCALE GENOMIC DNA]</scope>
    <source>
        <strain evidence="4">cv. GT1</strain>
        <tissue evidence="3">Leaf</tissue>
    </source>
</reference>
<gene>
    <name evidence="3" type="ORF">GH714_032629</name>
</gene>
<evidence type="ECO:0000313" key="4">
    <source>
        <dbReference type="Proteomes" id="UP000467840"/>
    </source>
</evidence>
<dbReference type="PANTHER" id="PTHR45934:SF20">
    <property type="entry name" value="MONOOXYGENASE 2-RELATED"/>
    <property type="match status" value="1"/>
</dbReference>
<dbReference type="EMBL" id="JAAGAX010000010">
    <property type="protein sequence ID" value="KAF2302094.1"/>
    <property type="molecule type" value="Genomic_DNA"/>
</dbReference>
<name>A0A6A6LM47_HEVBR</name>
<dbReference type="PANTHER" id="PTHR45934">
    <property type="entry name" value="FAD/NAD(P)-BINDING OXIDOREDUCTASE FAMILY PROTEIN"/>
    <property type="match status" value="1"/>
</dbReference>
<proteinExistence type="predicted"/>
<organism evidence="3 4">
    <name type="scientific">Hevea brasiliensis</name>
    <name type="common">Para rubber tree</name>
    <name type="synonym">Siphonia brasiliensis</name>
    <dbReference type="NCBI Taxonomy" id="3981"/>
    <lineage>
        <taxon>Eukaryota</taxon>
        <taxon>Viridiplantae</taxon>
        <taxon>Streptophyta</taxon>
        <taxon>Embryophyta</taxon>
        <taxon>Tracheophyta</taxon>
        <taxon>Spermatophyta</taxon>
        <taxon>Magnoliopsida</taxon>
        <taxon>eudicotyledons</taxon>
        <taxon>Gunneridae</taxon>
        <taxon>Pentapetalae</taxon>
        <taxon>rosids</taxon>
        <taxon>fabids</taxon>
        <taxon>Malpighiales</taxon>
        <taxon>Euphorbiaceae</taxon>
        <taxon>Crotonoideae</taxon>
        <taxon>Micrandreae</taxon>
        <taxon>Hevea</taxon>
    </lineage>
</organism>
<dbReference type="GO" id="GO:0004497">
    <property type="term" value="F:monooxygenase activity"/>
    <property type="evidence" value="ECO:0007669"/>
    <property type="project" value="UniProtKB-KW"/>
</dbReference>
<dbReference type="Proteomes" id="UP000467840">
    <property type="component" value="Chromosome 4"/>
</dbReference>
<evidence type="ECO:0000256" key="1">
    <source>
        <dbReference type="ARBA" id="ARBA00023002"/>
    </source>
</evidence>
<dbReference type="InterPro" id="IPR044560">
    <property type="entry name" value="MOase"/>
</dbReference>
<keyword evidence="2" id="KW-0503">Monooxygenase</keyword>
<protein>
    <submittedName>
        <fullName evidence="3">Uncharacterized protein</fullName>
    </submittedName>
</protein>
<keyword evidence="1" id="KW-0560">Oxidoreductase</keyword>
<accession>A0A6A6LM47</accession>
<dbReference type="AlphaFoldDB" id="A0A6A6LM47"/>
<keyword evidence="4" id="KW-1185">Reference proteome</keyword>